<keyword evidence="3" id="KW-1185">Reference proteome</keyword>
<dbReference type="SUPFAM" id="SSF64496">
    <property type="entry name" value="DNA-binding domain of intron-encoded endonucleases"/>
    <property type="match status" value="1"/>
</dbReference>
<protein>
    <submittedName>
        <fullName evidence="2">I-BasI</fullName>
    </submittedName>
</protein>
<dbReference type="GO" id="GO:0016788">
    <property type="term" value="F:hydrolase activity, acting on ester bonds"/>
    <property type="evidence" value="ECO:0007669"/>
    <property type="project" value="InterPro"/>
</dbReference>
<dbReference type="SMART" id="SM00507">
    <property type="entry name" value="HNHc"/>
    <property type="match status" value="1"/>
</dbReference>
<dbReference type="EMBL" id="KJ489401">
    <property type="protein sequence ID" value="AHZ10738.1"/>
    <property type="molecule type" value="Genomic_DNA"/>
</dbReference>
<dbReference type="SUPFAM" id="SSF54060">
    <property type="entry name" value="His-Me finger endonucleases"/>
    <property type="match status" value="1"/>
</dbReference>
<dbReference type="Gene3D" id="1.10.10.10">
    <property type="entry name" value="Winged helix-like DNA-binding domain superfamily/Winged helix DNA-binding domain"/>
    <property type="match status" value="1"/>
</dbReference>
<dbReference type="Pfam" id="PF07463">
    <property type="entry name" value="NUMOD4"/>
    <property type="match status" value="1"/>
</dbReference>
<organism evidence="2 3">
    <name type="scientific">Bacillus phage Megatron</name>
    <dbReference type="NCBI Taxonomy" id="1486661"/>
    <lineage>
        <taxon>Viruses</taxon>
        <taxon>Duplodnaviria</taxon>
        <taxon>Heunggongvirae</taxon>
        <taxon>Uroviricota</taxon>
        <taxon>Caudoviricetes</taxon>
        <taxon>Herelleviridae</taxon>
        <taxon>Bastillevirinae</taxon>
        <taxon>Wphvirus</taxon>
        <taxon>Wphvirus megatron</taxon>
    </lineage>
</organism>
<dbReference type="KEGG" id="vg:19525865"/>
<dbReference type="GeneID" id="19525865"/>
<dbReference type="InterPro" id="IPR036388">
    <property type="entry name" value="WH-like_DNA-bd_sf"/>
</dbReference>
<dbReference type="InterPro" id="IPR010902">
    <property type="entry name" value="NUMOD4"/>
</dbReference>
<dbReference type="Proteomes" id="UP000026906">
    <property type="component" value="Segment"/>
</dbReference>
<evidence type="ECO:0000313" key="2">
    <source>
        <dbReference type="EMBL" id="AHZ10738.1"/>
    </source>
</evidence>
<dbReference type="InterPro" id="IPR044925">
    <property type="entry name" value="His-Me_finger_sf"/>
</dbReference>
<dbReference type="Gene3D" id="3.90.75.20">
    <property type="match status" value="1"/>
</dbReference>
<dbReference type="RefSeq" id="YP_009036227.1">
    <property type="nucleotide sequence ID" value="NC_024211.1"/>
</dbReference>
<sequence>MFKEEWKAVTGFEDYYEVSNKGRVASKRTGLIMSQYVINSGYLCIKFNVDKKRTSHLVHRLVAREFCEGYKKELDVNHKDTDRQNNNFDNLEWMTRVENLQDMRDRGMLDTHTARKALSKVSKKAVDVFDFKTGAHLGGYDSATTAAKALGVSSAKISTVCHGKRKHTGGYVFKFADGVDVNRSKTKK</sequence>
<name>A0A024B3X9_9CAUD</name>
<dbReference type="Pfam" id="PF22083">
    <property type="entry name" value="I-HmuI_NUMOD-like"/>
    <property type="match status" value="1"/>
</dbReference>
<feature type="domain" description="HNH nuclease" evidence="1">
    <location>
        <begin position="52"/>
        <end position="100"/>
    </location>
</feature>
<dbReference type="InterPro" id="IPR054307">
    <property type="entry name" value="I-HmuI_NUMOD-like"/>
</dbReference>
<dbReference type="Pfam" id="PF13392">
    <property type="entry name" value="HNH_3"/>
    <property type="match status" value="1"/>
</dbReference>
<reference evidence="3" key="1">
    <citation type="submission" date="2014-09" db="EMBL/GenBank/DDBJ databases">
        <authorList>
            <person name="Sauder A.B."/>
            <person name="McKenzie Q.R."/>
            <person name="Temple L.M."/>
            <person name="Alexis B.K."/>
            <person name="Al-Atrache Z."/>
            <person name="Lewis L.O."/>
            <person name="Loesser-Casey K.E."/>
            <person name="Mitchell K.J."/>
        </authorList>
    </citation>
    <scope>NUCLEOTIDE SEQUENCE [LARGE SCALE GENOMIC DNA]</scope>
</reference>
<evidence type="ECO:0000313" key="3">
    <source>
        <dbReference type="Proteomes" id="UP000026906"/>
    </source>
</evidence>
<evidence type="ECO:0000259" key="1">
    <source>
        <dbReference type="SMART" id="SM00507"/>
    </source>
</evidence>
<dbReference type="InterPro" id="IPR003615">
    <property type="entry name" value="HNH_nuc"/>
</dbReference>
<accession>A0A024B3X9</accession>
<proteinExistence type="predicted"/>